<protein>
    <recommendedName>
        <fullName evidence="3">Glycine cleavage system H protein</fullName>
    </recommendedName>
</protein>
<dbReference type="GO" id="GO:0005829">
    <property type="term" value="C:cytosol"/>
    <property type="evidence" value="ECO:0007669"/>
    <property type="project" value="TreeGrafter"/>
</dbReference>
<reference evidence="6 7" key="1">
    <citation type="submission" date="2020-08" db="EMBL/GenBank/DDBJ databases">
        <title>Stenotrophomonas sp. W1S232.</title>
        <authorList>
            <person name="Deng Y."/>
        </authorList>
    </citation>
    <scope>NUCLEOTIDE SEQUENCE [LARGE SCALE GENOMIC DNA]</scope>
    <source>
        <strain evidence="6 7">W1S232</strain>
    </source>
</reference>
<keyword evidence="2 3" id="KW-0450">Lipoyl</keyword>
<sequence length="131" mass="13751">MSQIPGELKFLKSHEWVRIESDGRATVGISDHAQGLLGDLVYVELPAVGDSVAAGNPVAVVESVKAASDVYSPVSGTVVAVNDALSDKPETINEDAYGQGWLFVVELADKAELDALLDADAYAAVLEDDAH</sequence>
<dbReference type="CDD" id="cd06848">
    <property type="entry name" value="GCS_H"/>
    <property type="match status" value="1"/>
</dbReference>
<evidence type="ECO:0000313" key="7">
    <source>
        <dbReference type="Proteomes" id="UP000550609"/>
    </source>
</evidence>
<dbReference type="SUPFAM" id="SSF51230">
    <property type="entry name" value="Single hybrid motif"/>
    <property type="match status" value="1"/>
</dbReference>
<dbReference type="HAMAP" id="MF_00272">
    <property type="entry name" value="GcvH"/>
    <property type="match status" value="1"/>
</dbReference>
<organism evidence="6 7">
    <name type="scientific">Stenotrophomonas koreensis</name>
    <dbReference type="NCBI Taxonomy" id="266128"/>
    <lineage>
        <taxon>Bacteria</taxon>
        <taxon>Pseudomonadati</taxon>
        <taxon>Pseudomonadota</taxon>
        <taxon>Gammaproteobacteria</taxon>
        <taxon>Lysobacterales</taxon>
        <taxon>Lysobacteraceae</taxon>
        <taxon>Stenotrophomonas</taxon>
    </lineage>
</organism>
<evidence type="ECO:0000313" key="6">
    <source>
        <dbReference type="EMBL" id="MBB1117671.1"/>
    </source>
</evidence>
<dbReference type="GO" id="GO:0019464">
    <property type="term" value="P:glycine decarboxylation via glycine cleavage system"/>
    <property type="evidence" value="ECO:0007669"/>
    <property type="project" value="UniProtKB-UniRule"/>
</dbReference>
<dbReference type="InterPro" id="IPR000089">
    <property type="entry name" value="Biotin_lipoyl"/>
</dbReference>
<comment type="function">
    <text evidence="3">The glycine cleavage system catalyzes the degradation of glycine. The H protein shuttles the methylamine group of glycine from the P protein to the T protein.</text>
</comment>
<dbReference type="Gene3D" id="2.40.50.100">
    <property type="match status" value="1"/>
</dbReference>
<dbReference type="Pfam" id="PF01597">
    <property type="entry name" value="GCV_H"/>
    <property type="match status" value="1"/>
</dbReference>
<dbReference type="NCBIfam" id="TIGR00527">
    <property type="entry name" value="gcvH"/>
    <property type="match status" value="1"/>
</dbReference>
<proteinExistence type="inferred from homology"/>
<dbReference type="PROSITE" id="PS50968">
    <property type="entry name" value="BIOTINYL_LIPOYL"/>
    <property type="match status" value="1"/>
</dbReference>
<evidence type="ECO:0000256" key="1">
    <source>
        <dbReference type="ARBA" id="ARBA00009249"/>
    </source>
</evidence>
<feature type="modified residue" description="N6-lipoyllysine" evidence="3 4">
    <location>
        <position position="65"/>
    </location>
</feature>
<dbReference type="EMBL" id="JACIUV010000005">
    <property type="protein sequence ID" value="MBB1117671.1"/>
    <property type="molecule type" value="Genomic_DNA"/>
</dbReference>
<comment type="caution">
    <text evidence="6">The sequence shown here is derived from an EMBL/GenBank/DDBJ whole genome shotgun (WGS) entry which is preliminary data.</text>
</comment>
<dbReference type="InterPro" id="IPR003016">
    <property type="entry name" value="2-oxoA_DH_lipoyl-BS"/>
</dbReference>
<dbReference type="AlphaFoldDB" id="A0A7W3V1F2"/>
<dbReference type="NCBIfam" id="NF002270">
    <property type="entry name" value="PRK01202.1"/>
    <property type="match status" value="1"/>
</dbReference>
<dbReference type="PANTHER" id="PTHR11715:SF3">
    <property type="entry name" value="GLYCINE CLEAVAGE SYSTEM H PROTEIN-RELATED"/>
    <property type="match status" value="1"/>
</dbReference>
<dbReference type="Proteomes" id="UP000550609">
    <property type="component" value="Unassembled WGS sequence"/>
</dbReference>
<evidence type="ECO:0000256" key="4">
    <source>
        <dbReference type="PIRSR" id="PIRSR617453-50"/>
    </source>
</evidence>
<dbReference type="RefSeq" id="WP_182622668.1">
    <property type="nucleotide sequence ID" value="NZ_JACIUV010000005.1"/>
</dbReference>
<dbReference type="InterPro" id="IPR011053">
    <property type="entry name" value="Single_hybrid_motif"/>
</dbReference>
<dbReference type="InterPro" id="IPR002930">
    <property type="entry name" value="GCV_H"/>
</dbReference>
<dbReference type="InterPro" id="IPR033753">
    <property type="entry name" value="GCV_H/Fam206"/>
</dbReference>
<comment type="cofactor">
    <cofactor evidence="3">
        <name>(R)-lipoate</name>
        <dbReference type="ChEBI" id="CHEBI:83088"/>
    </cofactor>
    <text evidence="3">Binds 1 lipoyl cofactor covalently.</text>
</comment>
<evidence type="ECO:0000256" key="3">
    <source>
        <dbReference type="HAMAP-Rule" id="MF_00272"/>
    </source>
</evidence>
<name>A0A7W3V1F2_9GAMM</name>
<comment type="similarity">
    <text evidence="1 3">Belongs to the GcvH family.</text>
</comment>
<dbReference type="GO" id="GO:0009249">
    <property type="term" value="P:protein lipoylation"/>
    <property type="evidence" value="ECO:0007669"/>
    <property type="project" value="TreeGrafter"/>
</dbReference>
<evidence type="ECO:0000259" key="5">
    <source>
        <dbReference type="PROSITE" id="PS50968"/>
    </source>
</evidence>
<feature type="domain" description="Lipoyl-binding" evidence="5">
    <location>
        <begin position="24"/>
        <end position="106"/>
    </location>
</feature>
<gene>
    <name evidence="3 6" type="primary">gcvH</name>
    <name evidence="6" type="ORF">H4O09_11480</name>
</gene>
<comment type="subunit">
    <text evidence="3">The glycine cleavage system is composed of four proteins: P, T, L and H.</text>
</comment>
<dbReference type="PROSITE" id="PS00189">
    <property type="entry name" value="LIPOYL"/>
    <property type="match status" value="1"/>
</dbReference>
<dbReference type="InterPro" id="IPR017453">
    <property type="entry name" value="GCV_H_sub"/>
</dbReference>
<dbReference type="GO" id="GO:0005960">
    <property type="term" value="C:glycine cleavage complex"/>
    <property type="evidence" value="ECO:0007669"/>
    <property type="project" value="InterPro"/>
</dbReference>
<accession>A0A7W3V1F2</accession>
<evidence type="ECO:0000256" key="2">
    <source>
        <dbReference type="ARBA" id="ARBA00022823"/>
    </source>
</evidence>
<dbReference type="PANTHER" id="PTHR11715">
    <property type="entry name" value="GLYCINE CLEAVAGE SYSTEM H PROTEIN"/>
    <property type="match status" value="1"/>
</dbReference>